<name>A0A8C5BJ10_GADMO</name>
<keyword evidence="2" id="KW-1185">Reference proteome</keyword>
<dbReference type="SUPFAM" id="SSF57302">
    <property type="entry name" value="Snake toxin-like"/>
    <property type="match status" value="1"/>
</dbReference>
<evidence type="ECO:0000313" key="2">
    <source>
        <dbReference type="Proteomes" id="UP000694546"/>
    </source>
</evidence>
<accession>A0A8C5BJ10</accession>
<protein>
    <recommendedName>
        <fullName evidence="3">UPAR/Ly6 domain-containing protein</fullName>
    </recommendedName>
</protein>
<proteinExistence type="predicted"/>
<dbReference type="InterPro" id="IPR045860">
    <property type="entry name" value="Snake_toxin-like_sf"/>
</dbReference>
<organism evidence="1 2">
    <name type="scientific">Gadus morhua</name>
    <name type="common">Atlantic cod</name>
    <dbReference type="NCBI Taxonomy" id="8049"/>
    <lineage>
        <taxon>Eukaryota</taxon>
        <taxon>Metazoa</taxon>
        <taxon>Chordata</taxon>
        <taxon>Craniata</taxon>
        <taxon>Vertebrata</taxon>
        <taxon>Euteleostomi</taxon>
        <taxon>Actinopterygii</taxon>
        <taxon>Neopterygii</taxon>
        <taxon>Teleostei</taxon>
        <taxon>Neoteleostei</taxon>
        <taxon>Acanthomorphata</taxon>
        <taxon>Zeiogadaria</taxon>
        <taxon>Gadariae</taxon>
        <taxon>Gadiformes</taxon>
        <taxon>Gadoidei</taxon>
        <taxon>Gadidae</taxon>
        <taxon>Gadus</taxon>
    </lineage>
</organism>
<evidence type="ECO:0008006" key="3">
    <source>
        <dbReference type="Google" id="ProtNLM"/>
    </source>
</evidence>
<reference evidence="1" key="1">
    <citation type="submission" date="2025-08" db="UniProtKB">
        <authorList>
            <consortium name="Ensembl"/>
        </authorList>
    </citation>
    <scope>IDENTIFICATION</scope>
</reference>
<dbReference type="OMA" id="CTDTKSC"/>
<dbReference type="AlphaFoldDB" id="A0A8C5BJ10"/>
<evidence type="ECO:0000313" key="1">
    <source>
        <dbReference type="Ensembl" id="ENSGMOP00000046994.1"/>
    </source>
</evidence>
<dbReference type="Proteomes" id="UP000694546">
    <property type="component" value="Chromosome 6"/>
</dbReference>
<sequence length="96" mass="9949">PCLYGDALTMCFCVAGGIKCYSCVLTEDPLSCLKTEECPSMDRCYRGGLTKGCLPSVACALGPVGACCEGDLCNLGNATGSSFILLLLSTAALYFL</sequence>
<dbReference type="Ensembl" id="ENSGMOT00000047135.1">
    <property type="protein sequence ID" value="ENSGMOP00000046994.1"/>
    <property type="gene ID" value="ENSGMOG00000033807.1"/>
</dbReference>
<reference evidence="1" key="2">
    <citation type="submission" date="2025-09" db="UniProtKB">
        <authorList>
            <consortium name="Ensembl"/>
        </authorList>
    </citation>
    <scope>IDENTIFICATION</scope>
</reference>